<dbReference type="PANTHER" id="PTHR37329">
    <property type="entry name" value="KINETOCHORE PROTEIN SOS7"/>
    <property type="match status" value="1"/>
</dbReference>
<keyword evidence="4" id="KW-1185">Reference proteome</keyword>
<dbReference type="GO" id="GO:0000776">
    <property type="term" value="C:kinetochore"/>
    <property type="evidence" value="ECO:0007669"/>
    <property type="project" value="InterPro"/>
</dbReference>
<evidence type="ECO:0000313" key="4">
    <source>
        <dbReference type="Proteomes" id="UP000193218"/>
    </source>
</evidence>
<dbReference type="GO" id="GO:0051315">
    <property type="term" value="P:attachment of mitotic spindle microtubules to kinetochore"/>
    <property type="evidence" value="ECO:0007669"/>
    <property type="project" value="TreeGrafter"/>
</dbReference>
<gene>
    <name evidence="3" type="ORF">BD324DRAFT_615220</name>
</gene>
<dbReference type="EMBL" id="NBSH01000002">
    <property type="protein sequence ID" value="ORX39846.1"/>
    <property type="molecule type" value="Genomic_DNA"/>
</dbReference>
<dbReference type="GeneID" id="33556503"/>
<name>A0A1Y1UQY4_9TREE</name>
<organism evidence="3 4">
    <name type="scientific">Kockovaella imperatae</name>
    <dbReference type="NCBI Taxonomy" id="4999"/>
    <lineage>
        <taxon>Eukaryota</taxon>
        <taxon>Fungi</taxon>
        <taxon>Dikarya</taxon>
        <taxon>Basidiomycota</taxon>
        <taxon>Agaricomycotina</taxon>
        <taxon>Tremellomycetes</taxon>
        <taxon>Tremellales</taxon>
        <taxon>Cuniculitremaceae</taxon>
        <taxon>Kockovaella</taxon>
    </lineage>
</organism>
<dbReference type="Pfam" id="PF20882">
    <property type="entry name" value="Sos7"/>
    <property type="match status" value="1"/>
</dbReference>
<dbReference type="InterPro" id="IPR037475">
    <property type="entry name" value="Sos7"/>
</dbReference>
<proteinExistence type="predicted"/>
<reference evidence="3 4" key="1">
    <citation type="submission" date="2017-03" db="EMBL/GenBank/DDBJ databases">
        <title>Widespread Adenine N6-methylation of Active Genes in Fungi.</title>
        <authorList>
            <consortium name="DOE Joint Genome Institute"/>
            <person name="Mondo S.J."/>
            <person name="Dannebaum R.O."/>
            <person name="Kuo R.C."/>
            <person name="Louie K.B."/>
            <person name="Bewick A.J."/>
            <person name="Labutti K."/>
            <person name="Haridas S."/>
            <person name="Kuo A."/>
            <person name="Salamov A."/>
            <person name="Ahrendt S.R."/>
            <person name="Lau R."/>
            <person name="Bowen B.P."/>
            <person name="Lipzen A."/>
            <person name="Sullivan W."/>
            <person name="Andreopoulos W.B."/>
            <person name="Clum A."/>
            <person name="Lindquist E."/>
            <person name="Daum C."/>
            <person name="Northen T.R."/>
            <person name="Ramamoorthy G."/>
            <person name="Schmitz R.J."/>
            <person name="Gryganskyi A."/>
            <person name="Culley D."/>
            <person name="Magnuson J."/>
            <person name="James T.Y."/>
            <person name="O'Malley M.A."/>
            <person name="Stajich J.E."/>
            <person name="Spatafora J.W."/>
            <person name="Visel A."/>
            <person name="Grigoriev I.V."/>
        </authorList>
    </citation>
    <scope>NUCLEOTIDE SEQUENCE [LARGE SCALE GENOMIC DNA]</scope>
    <source>
        <strain evidence="3 4">NRRL Y-17943</strain>
    </source>
</reference>
<dbReference type="GO" id="GO:0034501">
    <property type="term" value="P:protein localization to kinetochore"/>
    <property type="evidence" value="ECO:0007669"/>
    <property type="project" value="InterPro"/>
</dbReference>
<dbReference type="OrthoDB" id="18959at2759"/>
<evidence type="ECO:0000259" key="2">
    <source>
        <dbReference type="Pfam" id="PF20882"/>
    </source>
</evidence>
<feature type="domain" description="Kinetochore protein Sos7 coiled-coil" evidence="2">
    <location>
        <begin position="74"/>
        <end position="146"/>
    </location>
</feature>
<dbReference type="InterPro" id="IPR048781">
    <property type="entry name" value="Sos7_CC"/>
</dbReference>
<sequence length="355" mass="39596">MATVQSMPGGSDLHHAVDKLVSGSSDPFNIMEHREIFQRRALEDVTINSNDSAMMMNPHNPLLLKEESEAEKATFRKLKYTYIEQGAKVNFVMNITGDEPMGLQPGENEGLQITNKEKKAALKAVKDEVHGVRDEAISLAKDNALRHERVSSQVSEAQALQKKIRDMELELARIKANYPSGKRVTIAQAQDILEQQTEEMQKLITDTEEANKKRDEVREQVSSASKDLQRLMKDKEREEARALEVQSGREAGDTKVDEQCRWLMSSITFYKSLMGIRNVKAVSEYQLHLEYAVPSTTEGDSVVLLLNFDSLSKRLAGAEIMGSDADISEPVNVAVATNDIPGLIADVLVLVRQTV</sequence>
<feature type="region of interest" description="Disordered" evidence="1">
    <location>
        <begin position="207"/>
        <end position="231"/>
    </location>
</feature>
<protein>
    <recommendedName>
        <fullName evidence="2">Kinetochore protein Sos7 coiled-coil domain-containing protein</fullName>
    </recommendedName>
</protein>
<dbReference type="Proteomes" id="UP000193218">
    <property type="component" value="Unassembled WGS sequence"/>
</dbReference>
<dbReference type="RefSeq" id="XP_021873631.1">
    <property type="nucleotide sequence ID" value="XM_022014695.1"/>
</dbReference>
<dbReference type="STRING" id="4999.A0A1Y1UQY4"/>
<comment type="caution">
    <text evidence="3">The sequence shown here is derived from an EMBL/GenBank/DDBJ whole genome shotgun (WGS) entry which is preliminary data.</text>
</comment>
<feature type="compositionally biased region" description="Basic and acidic residues" evidence="1">
    <location>
        <begin position="209"/>
        <end position="219"/>
    </location>
</feature>
<evidence type="ECO:0000256" key="1">
    <source>
        <dbReference type="SAM" id="MobiDB-lite"/>
    </source>
</evidence>
<dbReference type="InParanoid" id="A0A1Y1UQY4"/>
<dbReference type="PANTHER" id="PTHR37329:SF1">
    <property type="entry name" value="KINETOCHORE PROTEIN SOS7"/>
    <property type="match status" value="1"/>
</dbReference>
<dbReference type="AlphaFoldDB" id="A0A1Y1UQY4"/>
<evidence type="ECO:0000313" key="3">
    <source>
        <dbReference type="EMBL" id="ORX39846.1"/>
    </source>
</evidence>
<accession>A0A1Y1UQY4</accession>